<sequence>MNVIAIRRNNTYKYPLRRNTKYATCEGGKHLTRWDVFKMWVRRRIYLPILYDHLLYGGKPEYEDTCCPLCGWDTCDSDSHWWVEGSSNHYSNPDGYESWTTHYLCPKCGIQFQTFDSN</sequence>
<name>A0A8S5QRB0_9CAUD</name>
<organism evidence="1">
    <name type="scientific">Myoviridae sp. ctgXL3</name>
    <dbReference type="NCBI Taxonomy" id="2826681"/>
    <lineage>
        <taxon>Viruses</taxon>
        <taxon>Duplodnaviria</taxon>
        <taxon>Heunggongvirae</taxon>
        <taxon>Uroviricota</taxon>
        <taxon>Caudoviricetes</taxon>
    </lineage>
</organism>
<evidence type="ECO:0000313" key="1">
    <source>
        <dbReference type="EMBL" id="DAE21546.1"/>
    </source>
</evidence>
<dbReference type="EMBL" id="BK015712">
    <property type="protein sequence ID" value="DAE21546.1"/>
    <property type="molecule type" value="Genomic_DNA"/>
</dbReference>
<proteinExistence type="predicted"/>
<reference evidence="1" key="1">
    <citation type="journal article" date="2021" name="Proc. Natl. Acad. Sci. U.S.A.">
        <title>A Catalog of Tens of Thousands of Viruses from Human Metagenomes Reveals Hidden Associations with Chronic Diseases.</title>
        <authorList>
            <person name="Tisza M.J."/>
            <person name="Buck C.B."/>
        </authorList>
    </citation>
    <scope>NUCLEOTIDE SEQUENCE</scope>
    <source>
        <strain evidence="1">CtgXL3</strain>
    </source>
</reference>
<protein>
    <submittedName>
        <fullName evidence="1">Zinc-ribbon domain protein</fullName>
    </submittedName>
</protein>
<accession>A0A8S5QRB0</accession>